<dbReference type="Proteomes" id="UP000297737">
    <property type="component" value="Unassembled WGS sequence"/>
</dbReference>
<feature type="transmembrane region" description="Helical" evidence="6">
    <location>
        <begin position="125"/>
        <end position="144"/>
    </location>
</feature>
<evidence type="ECO:0000256" key="4">
    <source>
        <dbReference type="ARBA" id="ARBA00022989"/>
    </source>
</evidence>
<comment type="caution">
    <text evidence="8">The sequence shown here is derived from an EMBL/GenBank/DDBJ whole genome shotgun (WGS) entry which is preliminary data.</text>
</comment>
<dbReference type="PANTHER" id="PTHR22911">
    <property type="entry name" value="ACYL-MALONYL CONDENSING ENZYME-RELATED"/>
    <property type="match status" value="1"/>
</dbReference>
<proteinExistence type="inferred from homology"/>
<dbReference type="InterPro" id="IPR000620">
    <property type="entry name" value="EamA_dom"/>
</dbReference>
<evidence type="ECO:0000313" key="8">
    <source>
        <dbReference type="EMBL" id="TFU01237.1"/>
    </source>
</evidence>
<evidence type="ECO:0000256" key="3">
    <source>
        <dbReference type="ARBA" id="ARBA00022692"/>
    </source>
</evidence>
<protein>
    <submittedName>
        <fullName evidence="8">DMT family transporter</fullName>
    </submittedName>
</protein>
<dbReference type="OrthoDB" id="7818056at2"/>
<feature type="domain" description="EamA" evidence="7">
    <location>
        <begin position="18"/>
        <end position="138"/>
    </location>
</feature>
<dbReference type="InterPro" id="IPR037185">
    <property type="entry name" value="EmrE-like"/>
</dbReference>
<dbReference type="RefSeq" id="WP_135246741.1">
    <property type="nucleotide sequence ID" value="NZ_SIHO01000003.1"/>
</dbReference>
<keyword evidence="4 6" id="KW-1133">Transmembrane helix</keyword>
<organism evidence="8 9">
    <name type="scientific">Glacieibacterium arshaanense</name>
    <dbReference type="NCBI Taxonomy" id="2511025"/>
    <lineage>
        <taxon>Bacteria</taxon>
        <taxon>Pseudomonadati</taxon>
        <taxon>Pseudomonadota</taxon>
        <taxon>Alphaproteobacteria</taxon>
        <taxon>Sphingomonadales</taxon>
        <taxon>Sphingosinicellaceae</taxon>
        <taxon>Glacieibacterium</taxon>
    </lineage>
</organism>
<evidence type="ECO:0000256" key="6">
    <source>
        <dbReference type="SAM" id="Phobius"/>
    </source>
</evidence>
<gene>
    <name evidence="8" type="ORF">EUV02_13110</name>
</gene>
<evidence type="ECO:0000256" key="2">
    <source>
        <dbReference type="ARBA" id="ARBA00009853"/>
    </source>
</evidence>
<feature type="transmembrane region" description="Helical" evidence="6">
    <location>
        <begin position="213"/>
        <end position="231"/>
    </location>
</feature>
<feature type="transmembrane region" description="Helical" evidence="6">
    <location>
        <begin position="70"/>
        <end position="88"/>
    </location>
</feature>
<dbReference type="Pfam" id="PF00892">
    <property type="entry name" value="EamA"/>
    <property type="match status" value="1"/>
</dbReference>
<dbReference type="EMBL" id="SIHO01000003">
    <property type="protein sequence ID" value="TFU01237.1"/>
    <property type="molecule type" value="Genomic_DNA"/>
</dbReference>
<evidence type="ECO:0000259" key="7">
    <source>
        <dbReference type="Pfam" id="PF00892"/>
    </source>
</evidence>
<evidence type="ECO:0000256" key="5">
    <source>
        <dbReference type="ARBA" id="ARBA00023136"/>
    </source>
</evidence>
<evidence type="ECO:0000313" key="9">
    <source>
        <dbReference type="Proteomes" id="UP000297737"/>
    </source>
</evidence>
<name>A0A4Y9EKY7_9SPHN</name>
<feature type="transmembrane region" description="Helical" evidence="6">
    <location>
        <begin position="243"/>
        <end position="262"/>
    </location>
</feature>
<dbReference type="SUPFAM" id="SSF103481">
    <property type="entry name" value="Multidrug resistance efflux transporter EmrE"/>
    <property type="match status" value="2"/>
</dbReference>
<feature type="transmembrane region" description="Helical" evidence="6">
    <location>
        <begin position="182"/>
        <end position="201"/>
    </location>
</feature>
<accession>A0A4Y9EKY7</accession>
<feature type="transmembrane region" description="Helical" evidence="6">
    <location>
        <begin position="35"/>
        <end position="58"/>
    </location>
</feature>
<reference evidence="8 9" key="1">
    <citation type="submission" date="2019-02" db="EMBL/GenBank/DDBJ databases">
        <title>Polymorphobacter sp. isolated from the lake at the Tibet of China.</title>
        <authorList>
            <person name="Li A."/>
        </authorList>
    </citation>
    <scope>NUCLEOTIDE SEQUENCE [LARGE SCALE GENOMIC DNA]</scope>
    <source>
        <strain evidence="8 9">DJ1R-1</strain>
    </source>
</reference>
<sequence length="292" mass="30935">MTRGHNLKPMLIGAGGLAFLCAMDAVIKYLNRDHAVLIVVIGRYLLGTALAMVVWWGAGRPRLTREMWPAHLLRGAMIAASAFLFYWSLTVLTLAEAITLSFTAPLLTPPLAWAMLGEKMRWQNFAAGILGFIGVLVAVQGADIRGETRLLGLAAVSGAALTYAVALVLLRARAAADGSVVVTLMGAMVPLLMLTPALVFLPPELRVMPALTALPWFVLLGLLGNLGVQLLSRAYARADAQTLAPIEFTALPWAALFGWAFFGEGVAPAIWLGGGIIAAACLWSSRAAAPAH</sequence>
<feature type="transmembrane region" description="Helical" evidence="6">
    <location>
        <begin position="268"/>
        <end position="289"/>
    </location>
</feature>
<dbReference type="AlphaFoldDB" id="A0A4Y9EKY7"/>
<feature type="transmembrane region" description="Helical" evidence="6">
    <location>
        <begin position="150"/>
        <end position="170"/>
    </location>
</feature>
<keyword evidence="5 6" id="KW-0472">Membrane</keyword>
<dbReference type="PANTHER" id="PTHR22911:SF6">
    <property type="entry name" value="SOLUTE CARRIER FAMILY 35 MEMBER G1"/>
    <property type="match status" value="1"/>
</dbReference>
<comment type="subcellular location">
    <subcellularLocation>
        <location evidence="1">Membrane</location>
        <topology evidence="1">Multi-pass membrane protein</topology>
    </subcellularLocation>
</comment>
<dbReference type="GO" id="GO:0016020">
    <property type="term" value="C:membrane"/>
    <property type="evidence" value="ECO:0007669"/>
    <property type="project" value="UniProtKB-SubCell"/>
</dbReference>
<keyword evidence="9" id="KW-1185">Reference proteome</keyword>
<evidence type="ECO:0000256" key="1">
    <source>
        <dbReference type="ARBA" id="ARBA00004141"/>
    </source>
</evidence>
<keyword evidence="3 6" id="KW-0812">Transmembrane</keyword>
<comment type="similarity">
    <text evidence="2">Belongs to the drug/metabolite transporter (DMT) superfamily. 10 TMS drug/metabolite exporter (DME) (TC 2.A.7.3) family.</text>
</comment>